<reference evidence="3" key="2">
    <citation type="submission" date="2025-08" db="UniProtKB">
        <authorList>
            <consortium name="RefSeq"/>
        </authorList>
    </citation>
    <scope>IDENTIFICATION</scope>
</reference>
<sequence>MDGHRYNVMTTNIGESINSILQFARMLPVVQLIDEIINLLVKWFSKRRELALKCTSTLCPEFGNKKLRNRLEDASRKNVVKLNHIEYNVVDGDMDNLVHFTNNTCSCMKFQHEQLSCKCVVAVCRFLKLNIYSKRSRYYTKKTWLDAYFEFIYLVQPQEIWVIPEDVQSQVVLPPIAKVMSGRQKNQRISSQGESTVRRKCLRRRCSMCGDIGHNKSTCKEHVPLANVS</sequence>
<accession>A0ABM0PTG8</accession>
<dbReference type="InterPro" id="IPR006564">
    <property type="entry name" value="Znf_PMZ"/>
</dbReference>
<dbReference type="GeneID" id="103342374"/>
<keyword evidence="2" id="KW-1185">Reference proteome</keyword>
<evidence type="ECO:0000313" key="3">
    <source>
        <dbReference type="RefSeq" id="XP_008244219.1"/>
    </source>
</evidence>
<feature type="domain" description="Zinc finger PMZ-type" evidence="1">
    <location>
        <begin position="103"/>
        <end position="130"/>
    </location>
</feature>
<protein>
    <submittedName>
        <fullName evidence="3">Uncharacterized protein LOC103342374</fullName>
    </submittedName>
</protein>
<reference evidence="2" key="1">
    <citation type="journal article" date="2012" name="Nat. Commun.">
        <title>The genome of Prunus mume.</title>
        <authorList>
            <person name="Zhang Q."/>
            <person name="Chen W."/>
            <person name="Sun L."/>
            <person name="Zhao F."/>
            <person name="Huang B."/>
            <person name="Yang W."/>
            <person name="Tao Y."/>
            <person name="Wang J."/>
            <person name="Yuan Z."/>
            <person name="Fan G."/>
            <person name="Xing Z."/>
            <person name="Han C."/>
            <person name="Pan H."/>
            <person name="Zhong X."/>
            <person name="Shi W."/>
            <person name="Liang X."/>
            <person name="Du D."/>
            <person name="Sun F."/>
            <person name="Xu Z."/>
            <person name="Hao R."/>
            <person name="Lv T."/>
            <person name="Lv Y."/>
            <person name="Zheng Z."/>
            <person name="Sun M."/>
            <person name="Luo L."/>
            <person name="Cai M."/>
            <person name="Gao Y."/>
            <person name="Wang J."/>
            <person name="Yin Y."/>
            <person name="Xu X."/>
            <person name="Cheng T."/>
            <person name="Wang J."/>
        </authorList>
    </citation>
    <scope>NUCLEOTIDE SEQUENCE [LARGE SCALE GENOMIC DNA]</scope>
</reference>
<evidence type="ECO:0000313" key="2">
    <source>
        <dbReference type="Proteomes" id="UP000694861"/>
    </source>
</evidence>
<organism evidence="2 3">
    <name type="scientific">Prunus mume</name>
    <name type="common">Japanese apricot</name>
    <name type="synonym">Armeniaca mume</name>
    <dbReference type="NCBI Taxonomy" id="102107"/>
    <lineage>
        <taxon>Eukaryota</taxon>
        <taxon>Viridiplantae</taxon>
        <taxon>Streptophyta</taxon>
        <taxon>Embryophyta</taxon>
        <taxon>Tracheophyta</taxon>
        <taxon>Spermatophyta</taxon>
        <taxon>Magnoliopsida</taxon>
        <taxon>eudicotyledons</taxon>
        <taxon>Gunneridae</taxon>
        <taxon>Pentapetalae</taxon>
        <taxon>rosids</taxon>
        <taxon>fabids</taxon>
        <taxon>Rosales</taxon>
        <taxon>Rosaceae</taxon>
        <taxon>Amygdaloideae</taxon>
        <taxon>Amygdaleae</taxon>
        <taxon>Prunus</taxon>
    </lineage>
</organism>
<dbReference type="PANTHER" id="PTHR31973:SF187">
    <property type="entry name" value="MUTATOR TRANSPOSASE MUDRA PROTEIN"/>
    <property type="match status" value="1"/>
</dbReference>
<name>A0ABM0PTG8_PRUMU</name>
<gene>
    <name evidence="3" type="primary">LOC103342374</name>
</gene>
<dbReference type="PANTHER" id="PTHR31973">
    <property type="entry name" value="POLYPROTEIN, PUTATIVE-RELATED"/>
    <property type="match status" value="1"/>
</dbReference>
<proteinExistence type="predicted"/>
<dbReference type="SMART" id="SM00575">
    <property type="entry name" value="ZnF_PMZ"/>
    <property type="match status" value="1"/>
</dbReference>
<dbReference type="Proteomes" id="UP000694861">
    <property type="component" value="Unplaced"/>
</dbReference>
<dbReference type="RefSeq" id="XP_008244219.1">
    <property type="nucleotide sequence ID" value="XM_008245997.1"/>
</dbReference>
<evidence type="ECO:0000259" key="1">
    <source>
        <dbReference type="SMART" id="SM00575"/>
    </source>
</evidence>